<sequence length="83" mass="8941">MSVHGSSAFERTDDRGAPSLAERASITVIVPGLLLASKPAACSHRCHHSAILRETIMIRFYFHPPPNPAKIALFPSNSPPSHA</sequence>
<comment type="caution">
    <text evidence="2">The sequence shown here is derived from an EMBL/GenBank/DDBJ whole genome shotgun (WGS) entry which is preliminary data.</text>
</comment>
<protein>
    <submittedName>
        <fullName evidence="2">Uncharacterized protein</fullName>
    </submittedName>
</protein>
<proteinExistence type="predicted"/>
<gene>
    <name evidence="2" type="ORF">GALL_367930</name>
</gene>
<evidence type="ECO:0000313" key="2">
    <source>
        <dbReference type="EMBL" id="OIQ81438.1"/>
    </source>
</evidence>
<dbReference type="EMBL" id="MLJW01000924">
    <property type="protein sequence ID" value="OIQ81438.1"/>
    <property type="molecule type" value="Genomic_DNA"/>
</dbReference>
<organism evidence="2">
    <name type="scientific">mine drainage metagenome</name>
    <dbReference type="NCBI Taxonomy" id="410659"/>
    <lineage>
        <taxon>unclassified sequences</taxon>
        <taxon>metagenomes</taxon>
        <taxon>ecological metagenomes</taxon>
    </lineage>
</organism>
<evidence type="ECO:0000256" key="1">
    <source>
        <dbReference type="SAM" id="MobiDB-lite"/>
    </source>
</evidence>
<dbReference type="AlphaFoldDB" id="A0A1J5QCS6"/>
<reference evidence="2" key="1">
    <citation type="submission" date="2016-10" db="EMBL/GenBank/DDBJ databases">
        <title>Sequence of Gallionella enrichment culture.</title>
        <authorList>
            <person name="Poehlein A."/>
            <person name="Muehling M."/>
            <person name="Daniel R."/>
        </authorList>
    </citation>
    <scope>NUCLEOTIDE SEQUENCE</scope>
</reference>
<accession>A0A1J5QCS6</accession>
<name>A0A1J5QCS6_9ZZZZ</name>
<feature type="region of interest" description="Disordered" evidence="1">
    <location>
        <begin position="1"/>
        <end position="21"/>
    </location>
</feature>